<dbReference type="Proteomes" id="UP001159364">
    <property type="component" value="Linkage Group LG08"/>
</dbReference>
<keyword evidence="4" id="KW-1185">Reference proteome</keyword>
<evidence type="ECO:0000259" key="2">
    <source>
        <dbReference type="Pfam" id="PF22936"/>
    </source>
</evidence>
<dbReference type="Gene3D" id="3.30.420.10">
    <property type="entry name" value="Ribonuclease H-like superfamily/Ribonuclease H"/>
    <property type="match status" value="1"/>
</dbReference>
<feature type="compositionally biased region" description="Polar residues" evidence="1">
    <location>
        <begin position="177"/>
        <end position="187"/>
    </location>
</feature>
<feature type="domain" description="Retrovirus-related Pol polyprotein from transposon TNT 1-94-like beta-barrel" evidence="2">
    <location>
        <begin position="191"/>
        <end position="268"/>
    </location>
</feature>
<dbReference type="PANTHER" id="PTHR35317">
    <property type="entry name" value="OS04G0629600 PROTEIN"/>
    <property type="match status" value="1"/>
</dbReference>
<protein>
    <recommendedName>
        <fullName evidence="2">Retrovirus-related Pol polyprotein from transposon TNT 1-94-like beta-barrel domain-containing protein</fullName>
    </recommendedName>
</protein>
<reference evidence="3 4" key="1">
    <citation type="submission" date="2021-09" db="EMBL/GenBank/DDBJ databases">
        <title>Genomic insights and catalytic innovation underlie evolution of tropane alkaloids biosynthesis.</title>
        <authorList>
            <person name="Wang Y.-J."/>
            <person name="Tian T."/>
            <person name="Huang J.-P."/>
            <person name="Huang S.-X."/>
        </authorList>
    </citation>
    <scope>NUCLEOTIDE SEQUENCE [LARGE SCALE GENOMIC DNA]</scope>
    <source>
        <strain evidence="3">KIB-2018</strain>
        <tissue evidence="3">Leaf</tissue>
    </source>
</reference>
<evidence type="ECO:0000256" key="1">
    <source>
        <dbReference type="SAM" id="MobiDB-lite"/>
    </source>
</evidence>
<dbReference type="EMBL" id="JAIWQS010000008">
    <property type="protein sequence ID" value="KAJ8898697.1"/>
    <property type="molecule type" value="Genomic_DNA"/>
</dbReference>
<name>A0AAV8UBI0_9ROSI</name>
<dbReference type="PANTHER" id="PTHR35317:SF27">
    <property type="entry name" value="RETROVIRUS-RELATED POL POLYPROTEIN FROM TRANSPOSON TNT 1-94"/>
    <property type="match status" value="1"/>
</dbReference>
<evidence type="ECO:0000313" key="4">
    <source>
        <dbReference type="Proteomes" id="UP001159364"/>
    </source>
</evidence>
<gene>
    <name evidence="3" type="ORF">K2173_004731</name>
</gene>
<evidence type="ECO:0000313" key="3">
    <source>
        <dbReference type="EMBL" id="KAJ8898697.1"/>
    </source>
</evidence>
<dbReference type="Pfam" id="PF14223">
    <property type="entry name" value="Retrotran_gag_2"/>
    <property type="match status" value="2"/>
</dbReference>
<sequence>MASENFIQPVVSRFDGHYNHWSMLMENLLRSKDYWQVVNDGIEEPTDGAVFLKLKDLKAKNYLFQAIDRSILETILCKDYSKDIWDSMKRKYQGSARAKRTMSIINKMGTLGEKIEDVKVIEKILRSLTPKFNYVVCAIEESNKDSLNEMPLDELQGSLLVHEQKLKHQDKEEQALKASTSIHSSNTRGRDSGCSNHMCGSKSLFSHLNEEFHSTVTFGDCSNVSVMGKGDIKIRTKNGFVETISNVLYVPSLKSNLLSVGQLQEKGYVITLKNDACEIYDPNRGAIVVVPMNSNRLSPLKIESIQSCLMAEKKYSSWLWHFRYGHLSFAFVAFKSFKAHVENEAGKTIKTLRTDRGGEYCSQKEHTAAYTPQQNGVSERKNRTILNMQPTPIIFYCEVEDKVEETESSSNATPTDADTSTDSEVLPPTATAVADSTQSSHRTRKRPSCVSPKIFFIKLSMI</sequence>
<proteinExistence type="predicted"/>
<dbReference type="AlphaFoldDB" id="A0AAV8UBI0"/>
<organism evidence="3 4">
    <name type="scientific">Erythroxylum novogranatense</name>
    <dbReference type="NCBI Taxonomy" id="1862640"/>
    <lineage>
        <taxon>Eukaryota</taxon>
        <taxon>Viridiplantae</taxon>
        <taxon>Streptophyta</taxon>
        <taxon>Embryophyta</taxon>
        <taxon>Tracheophyta</taxon>
        <taxon>Spermatophyta</taxon>
        <taxon>Magnoliopsida</taxon>
        <taxon>eudicotyledons</taxon>
        <taxon>Gunneridae</taxon>
        <taxon>Pentapetalae</taxon>
        <taxon>rosids</taxon>
        <taxon>fabids</taxon>
        <taxon>Malpighiales</taxon>
        <taxon>Erythroxylaceae</taxon>
        <taxon>Erythroxylum</taxon>
    </lineage>
</organism>
<dbReference type="InterPro" id="IPR012337">
    <property type="entry name" value="RNaseH-like_sf"/>
</dbReference>
<accession>A0AAV8UBI0</accession>
<dbReference type="GO" id="GO:0003676">
    <property type="term" value="F:nucleic acid binding"/>
    <property type="evidence" value="ECO:0007669"/>
    <property type="project" value="InterPro"/>
</dbReference>
<feature type="compositionally biased region" description="Low complexity" evidence="1">
    <location>
        <begin position="408"/>
        <end position="423"/>
    </location>
</feature>
<feature type="region of interest" description="Disordered" evidence="1">
    <location>
        <begin position="170"/>
        <end position="194"/>
    </location>
</feature>
<comment type="caution">
    <text evidence="3">The sequence shown here is derived from an EMBL/GenBank/DDBJ whole genome shotgun (WGS) entry which is preliminary data.</text>
</comment>
<dbReference type="InterPro" id="IPR036397">
    <property type="entry name" value="RNaseH_sf"/>
</dbReference>
<feature type="region of interest" description="Disordered" evidence="1">
    <location>
        <begin position="406"/>
        <end position="446"/>
    </location>
</feature>
<dbReference type="SUPFAM" id="SSF53098">
    <property type="entry name" value="Ribonuclease H-like"/>
    <property type="match status" value="1"/>
</dbReference>
<dbReference type="InterPro" id="IPR054722">
    <property type="entry name" value="PolX-like_BBD"/>
</dbReference>
<dbReference type="Pfam" id="PF22936">
    <property type="entry name" value="Pol_BBD"/>
    <property type="match status" value="1"/>
</dbReference>